<protein>
    <recommendedName>
        <fullName evidence="6">triacylglycerol lipase</fullName>
        <ecNumber evidence="6">3.1.1.3</ecNumber>
    </recommendedName>
    <alternativeName>
        <fullName evidence="18">Autophagy-related protein 15</fullName>
    </alternativeName>
</protein>
<feature type="domain" description="Fungal lipase-type" evidence="20">
    <location>
        <begin position="261"/>
        <end position="292"/>
    </location>
</feature>
<keyword evidence="11" id="KW-0735">Signal-anchor</keyword>
<comment type="subcellular location">
    <subcellularLocation>
        <location evidence="3">Endosome</location>
        <location evidence="3">Multivesicular body membrane</location>
        <topology evidence="3">Single-pass type II membrane protein</topology>
    </subcellularLocation>
    <subcellularLocation>
        <location evidence="2">Prevacuolar compartment membrane</location>
        <topology evidence="2">Single-pass type II membrane protein</topology>
    </subcellularLocation>
</comment>
<dbReference type="GO" id="GO:0046461">
    <property type="term" value="P:neutral lipid catabolic process"/>
    <property type="evidence" value="ECO:0007669"/>
    <property type="project" value="TreeGrafter"/>
</dbReference>
<feature type="signal peptide" evidence="19">
    <location>
        <begin position="1"/>
        <end position="21"/>
    </location>
</feature>
<evidence type="ECO:0000256" key="12">
    <source>
        <dbReference type="ARBA" id="ARBA00022989"/>
    </source>
</evidence>
<dbReference type="GO" id="GO:0004620">
    <property type="term" value="F:phospholipase activity"/>
    <property type="evidence" value="ECO:0007669"/>
    <property type="project" value="TreeGrafter"/>
</dbReference>
<evidence type="ECO:0000256" key="10">
    <source>
        <dbReference type="ARBA" id="ARBA00022963"/>
    </source>
</evidence>
<keyword evidence="7" id="KW-0812">Transmembrane</keyword>
<dbReference type="GO" id="GO:0005775">
    <property type="term" value="C:vacuolar lumen"/>
    <property type="evidence" value="ECO:0007669"/>
    <property type="project" value="TreeGrafter"/>
</dbReference>
<evidence type="ECO:0000256" key="4">
    <source>
        <dbReference type="ARBA" id="ARBA00010701"/>
    </source>
</evidence>
<keyword evidence="14" id="KW-0443">Lipid metabolism</keyword>
<dbReference type="Proteomes" id="UP000242146">
    <property type="component" value="Unassembled WGS sequence"/>
</dbReference>
<keyword evidence="16" id="KW-0325">Glycoprotein</keyword>
<dbReference type="GO" id="GO:0004806">
    <property type="term" value="F:triacylglycerol lipase activity"/>
    <property type="evidence" value="ECO:0007669"/>
    <property type="project" value="UniProtKB-EC"/>
</dbReference>
<evidence type="ECO:0000313" key="21">
    <source>
        <dbReference type="EMBL" id="ORX53212.1"/>
    </source>
</evidence>
<evidence type="ECO:0000256" key="14">
    <source>
        <dbReference type="ARBA" id="ARBA00023098"/>
    </source>
</evidence>
<organism evidence="21 22">
    <name type="scientific">Hesseltinella vesiculosa</name>
    <dbReference type="NCBI Taxonomy" id="101127"/>
    <lineage>
        <taxon>Eukaryota</taxon>
        <taxon>Fungi</taxon>
        <taxon>Fungi incertae sedis</taxon>
        <taxon>Mucoromycota</taxon>
        <taxon>Mucoromycotina</taxon>
        <taxon>Mucoromycetes</taxon>
        <taxon>Mucorales</taxon>
        <taxon>Cunninghamellaceae</taxon>
        <taxon>Hesseltinella</taxon>
    </lineage>
</organism>
<keyword evidence="9 21" id="KW-0378">Hydrolase</keyword>
<evidence type="ECO:0000256" key="9">
    <source>
        <dbReference type="ARBA" id="ARBA00022801"/>
    </source>
</evidence>
<evidence type="ECO:0000256" key="8">
    <source>
        <dbReference type="ARBA" id="ARBA00022753"/>
    </source>
</evidence>
<comment type="function">
    <text evidence="17">Lipase which is essential for lysis of subvacuolar cytoplasm to vacuole targeted bodies and intravacuolar autophagic bodies. Involved in the lysis of intravacuolar multivesicular body (MVB) vesicles. The intravacuolar membrane disintegration by ATG15 is critical to life span extension.</text>
</comment>
<evidence type="ECO:0000256" key="3">
    <source>
        <dbReference type="ARBA" id="ARBA00004343"/>
    </source>
</evidence>
<dbReference type="Gene3D" id="3.40.50.1820">
    <property type="entry name" value="alpha/beta hydrolase"/>
    <property type="match status" value="1"/>
</dbReference>
<dbReference type="OrthoDB" id="58570at2759"/>
<keyword evidence="13" id="KW-0072">Autophagy</keyword>
<evidence type="ECO:0000256" key="16">
    <source>
        <dbReference type="ARBA" id="ARBA00023180"/>
    </source>
</evidence>
<dbReference type="EMBL" id="MCGT01000016">
    <property type="protein sequence ID" value="ORX53212.1"/>
    <property type="molecule type" value="Genomic_DNA"/>
</dbReference>
<reference evidence="21 22" key="1">
    <citation type="submission" date="2016-07" db="EMBL/GenBank/DDBJ databases">
        <title>Pervasive Adenine N6-methylation of Active Genes in Fungi.</title>
        <authorList>
            <consortium name="DOE Joint Genome Institute"/>
            <person name="Mondo S.J."/>
            <person name="Dannebaum R.O."/>
            <person name="Kuo R.C."/>
            <person name="Labutti K."/>
            <person name="Haridas S."/>
            <person name="Kuo A."/>
            <person name="Salamov A."/>
            <person name="Ahrendt S.R."/>
            <person name="Lipzen A."/>
            <person name="Sullivan W."/>
            <person name="Andreopoulos W.B."/>
            <person name="Clum A."/>
            <person name="Lindquist E."/>
            <person name="Daum C."/>
            <person name="Ramamoorthy G.K."/>
            <person name="Gryganskyi A."/>
            <person name="Culley D."/>
            <person name="Magnuson J.K."/>
            <person name="James T.Y."/>
            <person name="O'Malley M.A."/>
            <person name="Stajich J.E."/>
            <person name="Spatafora J.W."/>
            <person name="Visel A."/>
            <person name="Grigoriev I.V."/>
        </authorList>
    </citation>
    <scope>NUCLEOTIDE SEQUENCE [LARGE SCALE GENOMIC DNA]</scope>
    <source>
        <strain evidence="21 22">NRRL 3301</strain>
    </source>
</reference>
<dbReference type="Pfam" id="PF01764">
    <property type="entry name" value="Lipase_3"/>
    <property type="match status" value="1"/>
</dbReference>
<accession>A0A1X2GGP5</accession>
<dbReference type="PANTHER" id="PTHR47175">
    <property type="entry name" value="LIPASE ATG15-RELATED"/>
    <property type="match status" value="1"/>
</dbReference>
<dbReference type="CDD" id="cd00519">
    <property type="entry name" value="Lipase_3"/>
    <property type="match status" value="1"/>
</dbReference>
<keyword evidence="12" id="KW-1133">Transmembrane helix</keyword>
<comment type="catalytic activity">
    <reaction evidence="1">
        <text>a triacylglycerol + H2O = a diacylglycerol + a fatty acid + H(+)</text>
        <dbReference type="Rhea" id="RHEA:12044"/>
        <dbReference type="ChEBI" id="CHEBI:15377"/>
        <dbReference type="ChEBI" id="CHEBI:15378"/>
        <dbReference type="ChEBI" id="CHEBI:17855"/>
        <dbReference type="ChEBI" id="CHEBI:18035"/>
        <dbReference type="ChEBI" id="CHEBI:28868"/>
        <dbReference type="EC" id="3.1.1.3"/>
    </reaction>
</comment>
<evidence type="ECO:0000256" key="2">
    <source>
        <dbReference type="ARBA" id="ARBA00004270"/>
    </source>
</evidence>
<evidence type="ECO:0000259" key="20">
    <source>
        <dbReference type="Pfam" id="PF01764"/>
    </source>
</evidence>
<evidence type="ECO:0000256" key="1">
    <source>
        <dbReference type="ARBA" id="ARBA00001024"/>
    </source>
</evidence>
<comment type="caution">
    <text evidence="21">The sequence shown here is derived from an EMBL/GenBank/DDBJ whole genome shotgun (WGS) entry which is preliminary data.</text>
</comment>
<comment type="subunit">
    <text evidence="5">Binds to both phosphatidylinositol (PI) and phosphatidylinositol 3,5-bisphosphate (PIP2).</text>
</comment>
<keyword evidence="15" id="KW-0472">Membrane</keyword>
<comment type="similarity">
    <text evidence="4">Belongs to the AB hydrolase superfamily. Lipase family.</text>
</comment>
<keyword evidence="19" id="KW-0732">Signal</keyword>
<evidence type="ECO:0000256" key="5">
    <source>
        <dbReference type="ARBA" id="ARBA00011137"/>
    </source>
</evidence>
<dbReference type="AlphaFoldDB" id="A0A1X2GGP5"/>
<evidence type="ECO:0000256" key="11">
    <source>
        <dbReference type="ARBA" id="ARBA00022968"/>
    </source>
</evidence>
<evidence type="ECO:0000256" key="19">
    <source>
        <dbReference type="SAM" id="SignalP"/>
    </source>
</evidence>
<dbReference type="InterPro" id="IPR029058">
    <property type="entry name" value="AB_hydrolase_fold"/>
</dbReference>
<dbReference type="GO" id="GO:0006660">
    <property type="term" value="P:phosphatidylserine catabolic process"/>
    <property type="evidence" value="ECO:0007669"/>
    <property type="project" value="TreeGrafter"/>
</dbReference>
<sequence>MHTLYYLVLLCILLDFKWTQGAVPFQHSFTRNPLSVQLKSIYHHASSQSAFPGLFRRQDIPSSDAHFQLDGMLATYHRPTQFAIDYLVGQPPATSSLSYRPRRIRWQSLSAFSPELFMTPVDDLVPNIGDRDVLMALAIMTNNAYSDVENTTDWYDLGTPWQLNTSFGWKTDGVRGHVFANHDDSLLVISFKGTSAGLWTGGPTGEKDKINDNMLFSCCCARISRAWSTVCDCYNGNTYYCESECLENSIKNSELYYDNAMAIYLEVADQYPKATIWLVGHSLGGSLASLVGQTFGVPTVAFEAPGEDLASKRLHLPQLKDAPLWHFGHTADPIFVGSCNGPSSICWYGGFAMETSCHAGKVCQWDTVKDKGWRVDARTHRIKDVIDNILNKTEEFPLLPECLPQTDCVDCKDWHYYDRREDPFPTSSNQ</sequence>
<evidence type="ECO:0000256" key="18">
    <source>
        <dbReference type="ARBA" id="ARBA00029828"/>
    </source>
</evidence>
<gene>
    <name evidence="21" type="ORF">DM01DRAFT_1383811</name>
</gene>
<evidence type="ECO:0000256" key="17">
    <source>
        <dbReference type="ARBA" id="ARBA00024663"/>
    </source>
</evidence>
<keyword evidence="8" id="KW-0967">Endosome</keyword>
<dbReference type="InterPro" id="IPR002921">
    <property type="entry name" value="Fungal_lipase-type"/>
</dbReference>
<dbReference type="SUPFAM" id="SSF53474">
    <property type="entry name" value="alpha/beta-Hydrolases"/>
    <property type="match status" value="1"/>
</dbReference>
<keyword evidence="10" id="KW-0442">Lipid degradation</keyword>
<name>A0A1X2GGP5_9FUNG</name>
<evidence type="ECO:0000256" key="15">
    <source>
        <dbReference type="ARBA" id="ARBA00023136"/>
    </source>
</evidence>
<dbReference type="GO" id="GO:0034496">
    <property type="term" value="P:multivesicular body membrane disassembly"/>
    <property type="evidence" value="ECO:0007669"/>
    <property type="project" value="TreeGrafter"/>
</dbReference>
<dbReference type="GO" id="GO:0032585">
    <property type="term" value="C:multivesicular body membrane"/>
    <property type="evidence" value="ECO:0007669"/>
    <property type="project" value="UniProtKB-SubCell"/>
</dbReference>
<evidence type="ECO:0000256" key="6">
    <source>
        <dbReference type="ARBA" id="ARBA00013279"/>
    </source>
</evidence>
<evidence type="ECO:0000256" key="13">
    <source>
        <dbReference type="ARBA" id="ARBA00023006"/>
    </source>
</evidence>
<keyword evidence="22" id="KW-1185">Reference proteome</keyword>
<dbReference type="EC" id="3.1.1.3" evidence="6"/>
<dbReference type="PANTHER" id="PTHR47175:SF2">
    <property type="entry name" value="LIPASE ATG15-RELATED"/>
    <property type="match status" value="1"/>
</dbReference>
<evidence type="ECO:0000256" key="7">
    <source>
        <dbReference type="ARBA" id="ARBA00022692"/>
    </source>
</evidence>
<dbReference type="GO" id="GO:0034727">
    <property type="term" value="P:piecemeal microautophagy of the nucleus"/>
    <property type="evidence" value="ECO:0007669"/>
    <property type="project" value="TreeGrafter"/>
</dbReference>
<dbReference type="STRING" id="101127.A0A1X2GGP5"/>
<feature type="chain" id="PRO_5012371795" description="triacylglycerol lipase" evidence="19">
    <location>
        <begin position="22"/>
        <end position="430"/>
    </location>
</feature>
<evidence type="ECO:0000313" key="22">
    <source>
        <dbReference type="Proteomes" id="UP000242146"/>
    </source>
</evidence>
<proteinExistence type="inferred from homology"/>
<dbReference type="InterPro" id="IPR050805">
    <property type="entry name" value="ATG15_Lipase"/>
</dbReference>